<comment type="pathway">
    <text evidence="2 7">Isoprenoid biosynthesis; isopentenyl diphosphate biosynthesis via DXP pathway; isopentenyl diphosphate from 1-deoxy-D-xylulose 5-phosphate: step 2/6.</text>
</comment>
<proteinExistence type="inferred from homology"/>
<evidence type="ECO:0000256" key="7">
    <source>
        <dbReference type="HAMAP-Rule" id="MF_00108"/>
    </source>
</evidence>
<dbReference type="Pfam" id="PF01128">
    <property type="entry name" value="IspD"/>
    <property type="match status" value="1"/>
</dbReference>
<gene>
    <name evidence="7" type="primary">ispD</name>
    <name evidence="8" type="ORF">BCT23_02625</name>
</gene>
<evidence type="ECO:0000313" key="9">
    <source>
        <dbReference type="Proteomes" id="UP000235387"/>
    </source>
</evidence>
<comment type="catalytic activity">
    <reaction evidence="1 7">
        <text>2-C-methyl-D-erythritol 4-phosphate + CTP + H(+) = 4-CDP-2-C-methyl-D-erythritol + diphosphate</text>
        <dbReference type="Rhea" id="RHEA:13429"/>
        <dbReference type="ChEBI" id="CHEBI:15378"/>
        <dbReference type="ChEBI" id="CHEBI:33019"/>
        <dbReference type="ChEBI" id="CHEBI:37563"/>
        <dbReference type="ChEBI" id="CHEBI:57823"/>
        <dbReference type="ChEBI" id="CHEBI:58262"/>
        <dbReference type="EC" id="2.7.7.60"/>
    </reaction>
</comment>
<protein>
    <recommendedName>
        <fullName evidence="7">2-C-methyl-D-erythritol 4-phosphate cytidylyltransferase</fullName>
        <ecNumber evidence="7">2.7.7.60</ecNumber>
    </recommendedName>
    <alternativeName>
        <fullName evidence="7">4-diphosphocytidyl-2C-methyl-D-erythritol synthase</fullName>
    </alternativeName>
    <alternativeName>
        <fullName evidence="7">MEP cytidylyltransferase</fullName>
        <shortName evidence="7">MCT</shortName>
    </alternativeName>
</protein>
<evidence type="ECO:0000256" key="1">
    <source>
        <dbReference type="ARBA" id="ARBA00001282"/>
    </source>
</evidence>
<organism evidence="8 9">
    <name type="scientific">Enterovibrio norvegicus</name>
    <dbReference type="NCBI Taxonomy" id="188144"/>
    <lineage>
        <taxon>Bacteria</taxon>
        <taxon>Pseudomonadati</taxon>
        <taxon>Pseudomonadota</taxon>
        <taxon>Gammaproteobacteria</taxon>
        <taxon>Vibrionales</taxon>
        <taxon>Vibrionaceae</taxon>
        <taxon>Enterovibrio</taxon>
    </lineage>
</organism>
<dbReference type="RefSeq" id="WP_102390587.1">
    <property type="nucleotide sequence ID" value="NZ_MDAG01000022.1"/>
</dbReference>
<dbReference type="EMBL" id="MDAL01000016">
    <property type="protein sequence ID" value="PMN92869.1"/>
    <property type="molecule type" value="Genomic_DNA"/>
</dbReference>
<dbReference type="InterPro" id="IPR034683">
    <property type="entry name" value="IspD/TarI"/>
</dbReference>
<evidence type="ECO:0000256" key="2">
    <source>
        <dbReference type="ARBA" id="ARBA00004787"/>
    </source>
</evidence>
<evidence type="ECO:0000256" key="5">
    <source>
        <dbReference type="ARBA" id="ARBA00022695"/>
    </source>
</evidence>
<dbReference type="PANTHER" id="PTHR32125">
    <property type="entry name" value="2-C-METHYL-D-ERYTHRITOL 4-PHOSPHATE CYTIDYLYLTRANSFERASE, CHLOROPLASTIC"/>
    <property type="match status" value="1"/>
</dbReference>
<reference evidence="9" key="1">
    <citation type="submission" date="2016-07" db="EMBL/GenBank/DDBJ databases">
        <title>Nontailed viruses are major unrecognized killers of bacteria in the ocean.</title>
        <authorList>
            <person name="Kauffman K."/>
            <person name="Hussain F."/>
            <person name="Yang J."/>
            <person name="Arevalo P."/>
            <person name="Brown J."/>
            <person name="Cutler M."/>
            <person name="Kelly L."/>
            <person name="Polz M.F."/>
        </authorList>
    </citation>
    <scope>NUCLEOTIDE SEQUENCE [LARGE SCALE GENOMIC DNA]</scope>
    <source>
        <strain evidence="9">10N.261.45.A10</strain>
    </source>
</reference>
<accession>A0A2N7LC19</accession>
<keyword evidence="4 7" id="KW-0808">Transferase</keyword>
<dbReference type="EC" id="2.7.7.60" evidence="7"/>
<dbReference type="GO" id="GO:0019288">
    <property type="term" value="P:isopentenyl diphosphate biosynthetic process, methylerythritol 4-phosphate pathway"/>
    <property type="evidence" value="ECO:0007669"/>
    <property type="project" value="UniProtKB-UniRule"/>
</dbReference>
<dbReference type="Proteomes" id="UP000235387">
    <property type="component" value="Unassembled WGS sequence"/>
</dbReference>
<comment type="similarity">
    <text evidence="3 7">Belongs to the IspD/TarI cytidylyltransferase family. IspD subfamily.</text>
</comment>
<feature type="site" description="Transition state stabilizer" evidence="7">
    <location>
        <position position="39"/>
    </location>
</feature>
<dbReference type="PANTHER" id="PTHR32125:SF4">
    <property type="entry name" value="2-C-METHYL-D-ERYTHRITOL 4-PHOSPHATE CYTIDYLYLTRANSFERASE, CHLOROPLASTIC"/>
    <property type="match status" value="1"/>
</dbReference>
<name>A0A2N7LC19_9GAMM</name>
<feature type="site" description="Transition state stabilizer" evidence="7">
    <location>
        <position position="32"/>
    </location>
</feature>
<dbReference type="HAMAP" id="MF_00108">
    <property type="entry name" value="IspD"/>
    <property type="match status" value="1"/>
</dbReference>
<dbReference type="InterPro" id="IPR018294">
    <property type="entry name" value="ISPD_synthase_CS"/>
</dbReference>
<dbReference type="SUPFAM" id="SSF53448">
    <property type="entry name" value="Nucleotide-diphospho-sugar transferases"/>
    <property type="match status" value="1"/>
</dbReference>
<dbReference type="STRING" id="1190603.A1OO_11915"/>
<dbReference type="InterPro" id="IPR001228">
    <property type="entry name" value="IspD"/>
</dbReference>
<evidence type="ECO:0000256" key="6">
    <source>
        <dbReference type="ARBA" id="ARBA00023229"/>
    </source>
</evidence>
<dbReference type="NCBIfam" id="TIGR00453">
    <property type="entry name" value="ispD"/>
    <property type="match status" value="1"/>
</dbReference>
<feature type="site" description="Positions MEP for the nucleophilic attack" evidence="7">
    <location>
        <position position="223"/>
    </location>
</feature>
<comment type="function">
    <text evidence="7">Catalyzes the formation of 4-diphosphocytidyl-2-C-methyl-D-erythritol from CTP and 2-C-methyl-D-erythritol 4-phosphate (MEP).</text>
</comment>
<dbReference type="InterPro" id="IPR029044">
    <property type="entry name" value="Nucleotide-diphossugar_trans"/>
</dbReference>
<dbReference type="PROSITE" id="PS01295">
    <property type="entry name" value="ISPD"/>
    <property type="match status" value="1"/>
</dbReference>
<dbReference type="GO" id="GO:0050518">
    <property type="term" value="F:2-C-methyl-D-erythritol 4-phosphate cytidylyltransferase activity"/>
    <property type="evidence" value="ECO:0007669"/>
    <property type="project" value="UniProtKB-UniRule"/>
</dbReference>
<dbReference type="InterPro" id="IPR050088">
    <property type="entry name" value="IspD/TarI_cytidylyltransf_bact"/>
</dbReference>
<comment type="caution">
    <text evidence="8">The sequence shown here is derived from an EMBL/GenBank/DDBJ whole genome shotgun (WGS) entry which is preliminary data.</text>
</comment>
<dbReference type="CDD" id="cd02516">
    <property type="entry name" value="CDP-ME_synthetase"/>
    <property type="match status" value="1"/>
</dbReference>
<dbReference type="Gene3D" id="3.90.550.10">
    <property type="entry name" value="Spore Coat Polysaccharide Biosynthesis Protein SpsA, Chain A"/>
    <property type="match status" value="1"/>
</dbReference>
<keyword evidence="5 7" id="KW-0548">Nucleotidyltransferase</keyword>
<keyword evidence="6 7" id="KW-0414">Isoprene biosynthesis</keyword>
<sequence>MNTPASDEKARASHTPVSDVVAIVPAAGVGKRMRAACPKQYLTINDKTLLEHTVHYLLAHPSISQVVVAIGAEDEYFQDTSLVNDERVIVTTGGRERADSVLAGLKVTNATWVMVHDAARPCVRHEDIDALILAATEHEDGALLASPVRDTMKRGNRENGVDSTVCREQLWHALTPQMFKRESLFTALESALARSLAVTDEASAIEFAGGSPKLVVGHADNIKVTQPEDLALAAFFLTQRAAQG</sequence>
<dbReference type="AlphaFoldDB" id="A0A2N7LC19"/>
<evidence type="ECO:0000256" key="3">
    <source>
        <dbReference type="ARBA" id="ARBA00009789"/>
    </source>
</evidence>
<feature type="site" description="Positions MEP for the nucleophilic attack" evidence="7">
    <location>
        <position position="167"/>
    </location>
</feature>
<dbReference type="FunFam" id="3.90.550.10:FF:000003">
    <property type="entry name" value="2-C-methyl-D-erythritol 4-phosphate cytidylyltransferase"/>
    <property type="match status" value="1"/>
</dbReference>
<evidence type="ECO:0000313" key="8">
    <source>
        <dbReference type="EMBL" id="PMN92869.1"/>
    </source>
</evidence>
<dbReference type="UniPathway" id="UPA00056">
    <property type="reaction ID" value="UER00093"/>
</dbReference>
<evidence type="ECO:0000256" key="4">
    <source>
        <dbReference type="ARBA" id="ARBA00022679"/>
    </source>
</evidence>